<reference evidence="3" key="1">
    <citation type="journal article" date="2023" name="Int. J. Syst. Evol. Microbiol.">
        <title>Streptomyces meridianus sp. nov. isolated from brackish water of the Tagus estuary in Alcochete, Portugal.</title>
        <authorList>
            <person name="Santos J.D.N."/>
            <person name="Klimek D."/>
            <person name="Calusinska M."/>
            <person name="Lobo Da Cunha A."/>
            <person name="Catita J."/>
            <person name="Goncalves H."/>
            <person name="Gonzalez I."/>
            <person name="Reyes F."/>
            <person name="Lage O.M."/>
        </authorList>
    </citation>
    <scope>NUCLEOTIDE SEQUENCE</scope>
    <source>
        <strain evidence="3">MTZ3.1</strain>
    </source>
</reference>
<evidence type="ECO:0000256" key="2">
    <source>
        <dbReference type="SAM" id="Phobius"/>
    </source>
</evidence>
<evidence type="ECO:0000256" key="1">
    <source>
        <dbReference type="SAM" id="MobiDB-lite"/>
    </source>
</evidence>
<evidence type="ECO:0000313" key="3">
    <source>
        <dbReference type="EMBL" id="MCM2579424.1"/>
    </source>
</evidence>
<feature type="transmembrane region" description="Helical" evidence="2">
    <location>
        <begin position="341"/>
        <end position="363"/>
    </location>
</feature>
<keyword evidence="4" id="KW-1185">Reference proteome</keyword>
<feature type="transmembrane region" description="Helical" evidence="2">
    <location>
        <begin position="298"/>
        <end position="320"/>
    </location>
</feature>
<feature type="compositionally biased region" description="Low complexity" evidence="1">
    <location>
        <begin position="55"/>
        <end position="66"/>
    </location>
</feature>
<name>A0ABT0XC96_9ACTN</name>
<feature type="region of interest" description="Disordered" evidence="1">
    <location>
        <begin position="40"/>
        <end position="72"/>
    </location>
</feature>
<protein>
    <recommendedName>
        <fullName evidence="5">Integral membrane protein</fullName>
    </recommendedName>
</protein>
<keyword evidence="2" id="KW-1133">Transmembrane helix</keyword>
<accession>A0ABT0XC96</accession>
<dbReference type="EMBL" id="JAMQGM010000041">
    <property type="protein sequence ID" value="MCM2579424.1"/>
    <property type="molecule type" value="Genomic_DNA"/>
</dbReference>
<keyword evidence="2" id="KW-0812">Transmembrane</keyword>
<proteinExistence type="predicted"/>
<feature type="transmembrane region" description="Helical" evidence="2">
    <location>
        <begin position="369"/>
        <end position="387"/>
    </location>
</feature>
<feature type="transmembrane region" description="Helical" evidence="2">
    <location>
        <begin position="106"/>
        <end position="126"/>
    </location>
</feature>
<feature type="transmembrane region" description="Helical" evidence="2">
    <location>
        <begin position="163"/>
        <end position="184"/>
    </location>
</feature>
<dbReference type="Proteomes" id="UP001167160">
    <property type="component" value="Unassembled WGS sequence"/>
</dbReference>
<evidence type="ECO:0000313" key="4">
    <source>
        <dbReference type="Proteomes" id="UP001167160"/>
    </source>
</evidence>
<gene>
    <name evidence="3" type="ORF">M1E25_19090</name>
</gene>
<feature type="non-terminal residue" evidence="3">
    <location>
        <position position="413"/>
    </location>
</feature>
<organism evidence="3 4">
    <name type="scientific">Streptomyces meridianus</name>
    <dbReference type="NCBI Taxonomy" id="2938945"/>
    <lineage>
        <taxon>Bacteria</taxon>
        <taxon>Bacillati</taxon>
        <taxon>Actinomycetota</taxon>
        <taxon>Actinomycetes</taxon>
        <taxon>Kitasatosporales</taxon>
        <taxon>Streptomycetaceae</taxon>
        <taxon>Streptomyces</taxon>
    </lineage>
</organism>
<keyword evidence="2" id="KW-0472">Membrane</keyword>
<feature type="transmembrane region" description="Helical" evidence="2">
    <location>
        <begin position="78"/>
        <end position="100"/>
    </location>
</feature>
<feature type="transmembrane region" description="Helical" evidence="2">
    <location>
        <begin position="138"/>
        <end position="157"/>
    </location>
</feature>
<sequence length="413" mass="41445">MNSVPPAVELQQIDLMLARLDADRARLLARRGQILTQLNRSGWPVTGPPAPPGAWPARPGWQGPPAARRETNPPTVQNVLLGLGGVLLAVAVTAFTVVSWGRMGTGGRAAVLALLTLTALTAPVPLLRRSLTATAEVVGCLGLVLLMLDAYALHVLAFPDSGWAGYGAVAGTVLALVWAGYGLWPGRPAPAARAHSPGADAAGAGRRPASPNGLRLPLPLALCLAQLPFSLWAVALSADALGHAWALTATATLDVLVTRWRGTPGVRGTAAVCAAVTGCPGLGLALGLSLSATGAVDAAQAAAVLLGVSAGGLAGVLLPTGRAAADDSAARSGSALRRPDVWWSVLSGAAAVAASGGMLRVVLPEDWAVVGYAVCATGLLLGARFAAGRRGLSTGLCLAGAAVHAAALLWALP</sequence>
<feature type="transmembrane region" description="Helical" evidence="2">
    <location>
        <begin position="269"/>
        <end position="292"/>
    </location>
</feature>
<feature type="transmembrane region" description="Helical" evidence="2">
    <location>
        <begin position="394"/>
        <end position="412"/>
    </location>
</feature>
<evidence type="ECO:0008006" key="5">
    <source>
        <dbReference type="Google" id="ProtNLM"/>
    </source>
</evidence>
<comment type="caution">
    <text evidence="3">The sequence shown here is derived from an EMBL/GenBank/DDBJ whole genome shotgun (WGS) entry which is preliminary data.</text>
</comment>